<organism evidence="1 2">
    <name type="scientific">Arthrobotrys conoides</name>
    <dbReference type="NCBI Taxonomy" id="74498"/>
    <lineage>
        <taxon>Eukaryota</taxon>
        <taxon>Fungi</taxon>
        <taxon>Dikarya</taxon>
        <taxon>Ascomycota</taxon>
        <taxon>Pezizomycotina</taxon>
        <taxon>Orbiliomycetes</taxon>
        <taxon>Orbiliales</taxon>
        <taxon>Orbiliaceae</taxon>
        <taxon>Arthrobotrys</taxon>
    </lineage>
</organism>
<proteinExistence type="predicted"/>
<protein>
    <submittedName>
        <fullName evidence="1">Uncharacterized protein</fullName>
    </submittedName>
</protein>
<dbReference type="AlphaFoldDB" id="A0AAN8S266"/>
<evidence type="ECO:0000313" key="1">
    <source>
        <dbReference type="EMBL" id="KAK6521688.1"/>
    </source>
</evidence>
<gene>
    <name evidence="1" type="ORF">TWF506_001895</name>
</gene>
<name>A0AAN8S266_9PEZI</name>
<evidence type="ECO:0000313" key="2">
    <source>
        <dbReference type="Proteomes" id="UP001307849"/>
    </source>
</evidence>
<dbReference type="Proteomes" id="UP001307849">
    <property type="component" value="Unassembled WGS sequence"/>
</dbReference>
<dbReference type="EMBL" id="JAVHJM010000001">
    <property type="protein sequence ID" value="KAK6521688.1"/>
    <property type="molecule type" value="Genomic_DNA"/>
</dbReference>
<reference evidence="1 2" key="1">
    <citation type="submission" date="2019-10" db="EMBL/GenBank/DDBJ databases">
        <authorList>
            <person name="Palmer J.M."/>
        </authorList>
    </citation>
    <scope>NUCLEOTIDE SEQUENCE [LARGE SCALE GENOMIC DNA]</scope>
    <source>
        <strain evidence="1 2">TWF506</strain>
    </source>
</reference>
<sequence length="60" mass="6664">MSDVLKQGVDHQAGMFAILEEAKKLASDGGRREDKMQEITSALKESYEGEEGEEQVFVAF</sequence>
<comment type="caution">
    <text evidence="1">The sequence shown here is derived from an EMBL/GenBank/DDBJ whole genome shotgun (WGS) entry which is preliminary data.</text>
</comment>
<keyword evidence="2" id="KW-1185">Reference proteome</keyword>
<accession>A0AAN8S266</accession>